<keyword evidence="4" id="KW-0274">FAD</keyword>
<proteinExistence type="inferred from homology"/>
<dbReference type="SUPFAM" id="SSF51905">
    <property type="entry name" value="FAD/NAD(P)-binding domain"/>
    <property type="match status" value="1"/>
</dbReference>
<dbReference type="OrthoDB" id="3329at2759"/>
<evidence type="ECO:0000256" key="3">
    <source>
        <dbReference type="ARBA" id="ARBA00022630"/>
    </source>
</evidence>
<name>A0A8S4A859_9EUPU</name>
<keyword evidence="7" id="KW-1185">Reference proteome</keyword>
<dbReference type="PROSITE" id="PS01280">
    <property type="entry name" value="GIDA_1"/>
    <property type="match status" value="1"/>
</dbReference>
<sequence length="447" mass="49233">MLRPQMRISWVPCLTILQRQTTHCAPRSCEQLSLCRHSTHICRWLPKRCYRQRTGSEATRTCDFEVVVVGGGHAGAEAACAAARMGAKTVLVTHKLSTIGEMSCNPSFGGIGKGHLMREVDAMGGVCGRICDKSGIQYKVLNRRKGPAVWGLRAQIDRDLYKGHMQAEIMSTPNLTVKAAAVEDLILEESSSHNGCAVKCKGVVLDSGEILSSNAVVLTTGTFLRGSINIGLTTRPAGRIGDEPAIGLAKTVEKAGFAMGRLKTGTPPRLDARTIDFSRTEPKFGDACPVPFSFMNDSVWIKPEDQLPCHMTRTTDQVAKIIQDTLHLNRHVQEEIRGPRYCPSIESKILRFKGRTHQIWLEPEGLESSVIYPQGMSCTMPEEHQLAMMRCIPGLENCQLLRPGYGVEYDYMDPRQLKPTLETLLISDLFFAGQINGTTGYEEAAAQ</sequence>
<dbReference type="Proteomes" id="UP000678393">
    <property type="component" value="Unassembled WGS sequence"/>
</dbReference>
<evidence type="ECO:0000256" key="4">
    <source>
        <dbReference type="ARBA" id="ARBA00022827"/>
    </source>
</evidence>
<dbReference type="NCBIfam" id="TIGR00136">
    <property type="entry name" value="mnmG_gidA"/>
    <property type="match status" value="1"/>
</dbReference>
<protein>
    <recommendedName>
        <fullName evidence="5">MnmG N-terminal domain-containing protein</fullName>
    </recommendedName>
</protein>
<evidence type="ECO:0000313" key="7">
    <source>
        <dbReference type="Proteomes" id="UP000678393"/>
    </source>
</evidence>
<dbReference type="EMBL" id="CAJHNH020008527">
    <property type="protein sequence ID" value="CAG5136382.1"/>
    <property type="molecule type" value="Genomic_DNA"/>
</dbReference>
<dbReference type="PANTHER" id="PTHR11806">
    <property type="entry name" value="GLUCOSE INHIBITED DIVISION PROTEIN A"/>
    <property type="match status" value="1"/>
</dbReference>
<gene>
    <name evidence="6" type="ORF">CUNI_LOCUS21940</name>
</gene>
<dbReference type="PRINTS" id="PR00411">
    <property type="entry name" value="PNDRDTASEI"/>
</dbReference>
<evidence type="ECO:0000256" key="2">
    <source>
        <dbReference type="ARBA" id="ARBA00007653"/>
    </source>
</evidence>
<dbReference type="Gene3D" id="2.40.30.260">
    <property type="match status" value="1"/>
</dbReference>
<dbReference type="InterPro" id="IPR002218">
    <property type="entry name" value="MnmG-rel"/>
</dbReference>
<feature type="domain" description="MnmG N-terminal" evidence="5">
    <location>
        <begin position="65"/>
        <end position="447"/>
    </location>
</feature>
<dbReference type="GO" id="GO:0002098">
    <property type="term" value="P:tRNA wobble uridine modification"/>
    <property type="evidence" value="ECO:0007669"/>
    <property type="project" value="InterPro"/>
</dbReference>
<organism evidence="6 7">
    <name type="scientific">Candidula unifasciata</name>
    <dbReference type="NCBI Taxonomy" id="100452"/>
    <lineage>
        <taxon>Eukaryota</taxon>
        <taxon>Metazoa</taxon>
        <taxon>Spiralia</taxon>
        <taxon>Lophotrochozoa</taxon>
        <taxon>Mollusca</taxon>
        <taxon>Gastropoda</taxon>
        <taxon>Heterobranchia</taxon>
        <taxon>Euthyneura</taxon>
        <taxon>Panpulmonata</taxon>
        <taxon>Eupulmonata</taxon>
        <taxon>Stylommatophora</taxon>
        <taxon>Helicina</taxon>
        <taxon>Helicoidea</taxon>
        <taxon>Geomitridae</taxon>
        <taxon>Candidula</taxon>
    </lineage>
</organism>
<dbReference type="Gene3D" id="3.50.50.60">
    <property type="entry name" value="FAD/NAD(P)-binding domain"/>
    <property type="match status" value="1"/>
</dbReference>
<dbReference type="Pfam" id="PF01134">
    <property type="entry name" value="GIDA"/>
    <property type="match status" value="1"/>
</dbReference>
<evidence type="ECO:0000259" key="5">
    <source>
        <dbReference type="Pfam" id="PF01134"/>
    </source>
</evidence>
<dbReference type="InterPro" id="IPR040131">
    <property type="entry name" value="MnmG_N"/>
</dbReference>
<dbReference type="InterPro" id="IPR020595">
    <property type="entry name" value="MnmG-rel_CS"/>
</dbReference>
<dbReference type="AlphaFoldDB" id="A0A8S4A859"/>
<dbReference type="InterPro" id="IPR004416">
    <property type="entry name" value="MnmG"/>
</dbReference>
<keyword evidence="3" id="KW-0285">Flavoprotein</keyword>
<accession>A0A8S4A859</accession>
<dbReference type="InterPro" id="IPR036188">
    <property type="entry name" value="FAD/NAD-bd_sf"/>
</dbReference>
<dbReference type="FunFam" id="3.50.50.60:FF:000082">
    <property type="entry name" value="protein MTO1 homolog, mitochondrial isoform X1"/>
    <property type="match status" value="1"/>
</dbReference>
<feature type="non-terminal residue" evidence="6">
    <location>
        <position position="447"/>
    </location>
</feature>
<reference evidence="6" key="1">
    <citation type="submission" date="2021-04" db="EMBL/GenBank/DDBJ databases">
        <authorList>
            <consortium name="Molecular Ecology Group"/>
        </authorList>
    </citation>
    <scope>NUCLEOTIDE SEQUENCE</scope>
</reference>
<dbReference type="GO" id="GO:0050660">
    <property type="term" value="F:flavin adenine dinucleotide binding"/>
    <property type="evidence" value="ECO:0007669"/>
    <property type="project" value="InterPro"/>
</dbReference>
<comment type="similarity">
    <text evidence="2">Belongs to the MnmG family.</text>
</comment>
<dbReference type="PANTHER" id="PTHR11806:SF0">
    <property type="entry name" value="PROTEIN MTO1 HOMOLOG, MITOCHONDRIAL"/>
    <property type="match status" value="1"/>
</dbReference>
<dbReference type="GO" id="GO:0030488">
    <property type="term" value="P:tRNA methylation"/>
    <property type="evidence" value="ECO:0007669"/>
    <property type="project" value="TreeGrafter"/>
</dbReference>
<dbReference type="GO" id="GO:0005829">
    <property type="term" value="C:cytosol"/>
    <property type="evidence" value="ECO:0007669"/>
    <property type="project" value="TreeGrafter"/>
</dbReference>
<evidence type="ECO:0000313" key="6">
    <source>
        <dbReference type="EMBL" id="CAG5136382.1"/>
    </source>
</evidence>
<evidence type="ECO:0000256" key="1">
    <source>
        <dbReference type="ARBA" id="ARBA00001974"/>
    </source>
</evidence>
<comment type="caution">
    <text evidence="6">The sequence shown here is derived from an EMBL/GenBank/DDBJ whole genome shotgun (WGS) entry which is preliminary data.</text>
</comment>
<comment type="cofactor">
    <cofactor evidence="1">
        <name>FAD</name>
        <dbReference type="ChEBI" id="CHEBI:57692"/>
    </cofactor>
</comment>